<dbReference type="Proteomes" id="UP000672526">
    <property type="component" value="Unassembled WGS sequence"/>
</dbReference>
<dbReference type="CDD" id="cd00609">
    <property type="entry name" value="AAT_like"/>
    <property type="match status" value="1"/>
</dbReference>
<dbReference type="GO" id="GO:0004400">
    <property type="term" value="F:histidinol-phosphate transaminase activity"/>
    <property type="evidence" value="ECO:0007669"/>
    <property type="project" value="UniProtKB-EC"/>
</dbReference>
<evidence type="ECO:0000259" key="6">
    <source>
        <dbReference type="PROSITE" id="PS50949"/>
    </source>
</evidence>
<evidence type="ECO:0000256" key="3">
    <source>
        <dbReference type="ARBA" id="ARBA00023015"/>
    </source>
</evidence>
<dbReference type="Gene3D" id="1.10.10.10">
    <property type="entry name" value="Winged helix-like DNA-binding domain superfamily/Winged helix DNA-binding domain"/>
    <property type="match status" value="1"/>
</dbReference>
<dbReference type="PROSITE" id="PS50949">
    <property type="entry name" value="HTH_GNTR"/>
    <property type="match status" value="1"/>
</dbReference>
<dbReference type="SUPFAM" id="SSF53383">
    <property type="entry name" value="PLP-dependent transferases"/>
    <property type="match status" value="1"/>
</dbReference>
<dbReference type="Pfam" id="PF00155">
    <property type="entry name" value="Aminotran_1_2"/>
    <property type="match status" value="1"/>
</dbReference>
<keyword evidence="2" id="KW-0663">Pyridoxal phosphate</keyword>
<dbReference type="InterPro" id="IPR036388">
    <property type="entry name" value="WH-like_DNA-bd_sf"/>
</dbReference>
<comment type="similarity">
    <text evidence="1">In the C-terminal section; belongs to the class-I pyridoxal-phosphate-dependent aminotransferase family.</text>
</comment>
<accession>A0ABM8SLH0</accession>
<keyword evidence="5" id="KW-0804">Transcription</keyword>
<keyword evidence="8" id="KW-1185">Reference proteome</keyword>
<name>A0ABM8SLH0_9BURK</name>
<dbReference type="InterPro" id="IPR004839">
    <property type="entry name" value="Aminotransferase_I/II_large"/>
</dbReference>
<keyword evidence="7" id="KW-0808">Transferase</keyword>
<gene>
    <name evidence="7" type="primary">hisC_8</name>
    <name evidence="7" type="ORF">R69888_05988</name>
</gene>
<evidence type="ECO:0000313" key="7">
    <source>
        <dbReference type="EMBL" id="CAE6818423.1"/>
    </source>
</evidence>
<keyword evidence="4" id="KW-0238">DNA-binding</keyword>
<evidence type="ECO:0000256" key="5">
    <source>
        <dbReference type="ARBA" id="ARBA00023163"/>
    </source>
</evidence>
<dbReference type="InterPro" id="IPR051446">
    <property type="entry name" value="HTH_trans_reg/aminotransferase"/>
</dbReference>
<dbReference type="Gene3D" id="3.90.1150.10">
    <property type="entry name" value="Aspartate Aminotransferase, domain 1"/>
    <property type="match status" value="1"/>
</dbReference>
<dbReference type="InterPro" id="IPR015421">
    <property type="entry name" value="PyrdxlP-dep_Trfase_major"/>
</dbReference>
<evidence type="ECO:0000256" key="1">
    <source>
        <dbReference type="ARBA" id="ARBA00005384"/>
    </source>
</evidence>
<dbReference type="EMBL" id="CAJNBK010000027">
    <property type="protein sequence ID" value="CAE6818423.1"/>
    <property type="molecule type" value="Genomic_DNA"/>
</dbReference>
<dbReference type="SUPFAM" id="SSF46785">
    <property type="entry name" value="Winged helix' DNA-binding domain"/>
    <property type="match status" value="1"/>
</dbReference>
<protein>
    <submittedName>
        <fullName evidence="7">Histidinol-phosphate aminotransferase</fullName>
        <ecNumber evidence="7">2.6.1.9</ecNumber>
    </submittedName>
</protein>
<dbReference type="InterPro" id="IPR000524">
    <property type="entry name" value="Tscrpt_reg_HTH_GntR"/>
</dbReference>
<dbReference type="Pfam" id="PF00392">
    <property type="entry name" value="GntR"/>
    <property type="match status" value="1"/>
</dbReference>
<dbReference type="InterPro" id="IPR036390">
    <property type="entry name" value="WH_DNA-bd_sf"/>
</dbReference>
<dbReference type="EC" id="2.6.1.9" evidence="7"/>
<dbReference type="Gene3D" id="3.40.640.10">
    <property type="entry name" value="Type I PLP-dependent aspartate aminotransferase-like (Major domain)"/>
    <property type="match status" value="1"/>
</dbReference>
<evidence type="ECO:0000256" key="4">
    <source>
        <dbReference type="ARBA" id="ARBA00023125"/>
    </source>
</evidence>
<dbReference type="InterPro" id="IPR015424">
    <property type="entry name" value="PyrdxlP-dep_Trfase"/>
</dbReference>
<dbReference type="PANTHER" id="PTHR46577">
    <property type="entry name" value="HTH-TYPE TRANSCRIPTIONAL REGULATORY PROTEIN GABR"/>
    <property type="match status" value="1"/>
</dbReference>
<dbReference type="CDD" id="cd07377">
    <property type="entry name" value="WHTH_GntR"/>
    <property type="match status" value="1"/>
</dbReference>
<dbReference type="PANTHER" id="PTHR46577:SF2">
    <property type="entry name" value="TRANSCRIPTIONAL REGULATORY PROTEIN"/>
    <property type="match status" value="1"/>
</dbReference>
<evidence type="ECO:0000313" key="8">
    <source>
        <dbReference type="Proteomes" id="UP000672526"/>
    </source>
</evidence>
<keyword evidence="7" id="KW-0032">Aminotransferase</keyword>
<feature type="domain" description="HTH gntR-type" evidence="6">
    <location>
        <begin position="88"/>
        <end position="156"/>
    </location>
</feature>
<organism evidence="7 8">
    <name type="scientific">Paraburkholderia haematera</name>
    <dbReference type="NCBI Taxonomy" id="2793077"/>
    <lineage>
        <taxon>Bacteria</taxon>
        <taxon>Pseudomonadati</taxon>
        <taxon>Pseudomonadota</taxon>
        <taxon>Betaproteobacteria</taxon>
        <taxon>Burkholderiales</taxon>
        <taxon>Burkholderiaceae</taxon>
        <taxon>Paraburkholderia</taxon>
    </lineage>
</organism>
<proteinExistence type="inferred from homology"/>
<comment type="caution">
    <text evidence="7">The sequence shown here is derived from an EMBL/GenBank/DDBJ whole genome shotgun (WGS) entry which is preliminary data.</text>
</comment>
<keyword evidence="3" id="KW-0805">Transcription regulation</keyword>
<dbReference type="SMART" id="SM00345">
    <property type="entry name" value="HTH_GNTR"/>
    <property type="match status" value="1"/>
</dbReference>
<dbReference type="InterPro" id="IPR015422">
    <property type="entry name" value="PyrdxlP-dep_Trfase_small"/>
</dbReference>
<sequence length="562" mass="61254">MLHCRSGACEKVKDCSTTIGHGAVTLEGCSRNFGSCPVEQFGIGEYTVEATLARAHECGEWQLPDKTIFVLAGDVDLTWDKHSRKPTMKRYEALANSLADGIRSGQIPIGSRLPSLRQIIAQWGVSQSTVFRAYYLLEEWGLVRAEERSGYFVTPGASVKPGALQSASVPAESTRVDISDLVFSVLDAAKHPGIVPLGSAFPSPLLFPSARLLKSLAQGTRALSPWSTVEDLPPGNDQLRRQIGMRYVATGMSVSADEVIVTNGALEALNLCLTAVTRPGDVVAVESPGFYAALQAVERLDLRAVEIPVHPVTGLDLDALAAALDKHPIRACWFMTNFQNPTGVLLSNEKKKALVDMLAERDVPLIEDDVYQELHFSRDRPLPAKAFDRKGLVMHCSSFSKTLAPGYRIGWATAGRYADRVQRLKLMTTLSASSPAQAGIADYLEHGGYDRHLRKLRAALQTQLASMEAALRRHLPREVRWVTPAGGYFLWLQLPDAVDAMALHRLAISHGISIAPGPIFSATHAFQNCVRINFGHPWSVQIDEAIRALAEILDDPAVRGGI</sequence>
<evidence type="ECO:0000256" key="2">
    <source>
        <dbReference type="ARBA" id="ARBA00022898"/>
    </source>
</evidence>
<reference evidence="7 8" key="1">
    <citation type="submission" date="2021-02" db="EMBL/GenBank/DDBJ databases">
        <authorList>
            <person name="Vanwijnsberghe S."/>
        </authorList>
    </citation>
    <scope>NUCLEOTIDE SEQUENCE [LARGE SCALE GENOMIC DNA]</scope>
    <source>
        <strain evidence="7 8">LMG 31837</strain>
    </source>
</reference>